<evidence type="ECO:0000313" key="4">
    <source>
        <dbReference type="Proteomes" id="UP000316714"/>
    </source>
</evidence>
<evidence type="ECO:0000256" key="1">
    <source>
        <dbReference type="SAM" id="Phobius"/>
    </source>
</evidence>
<dbReference type="PANTHER" id="PTHR37947:SF1">
    <property type="entry name" value="BLL2462 PROTEIN"/>
    <property type="match status" value="1"/>
</dbReference>
<dbReference type="SUPFAM" id="SSF52317">
    <property type="entry name" value="Class I glutamine amidotransferase-like"/>
    <property type="match status" value="1"/>
</dbReference>
<keyword evidence="1" id="KW-1133">Transmembrane helix</keyword>
<keyword evidence="1" id="KW-0812">Transmembrane</keyword>
<feature type="transmembrane region" description="Helical" evidence="1">
    <location>
        <begin position="62"/>
        <end position="84"/>
    </location>
</feature>
<name>A0A5C5V6J4_9BACT</name>
<evidence type="ECO:0000259" key="2">
    <source>
        <dbReference type="PROSITE" id="PS50234"/>
    </source>
</evidence>
<proteinExistence type="predicted"/>
<dbReference type="PROSITE" id="PS50234">
    <property type="entry name" value="VWFA"/>
    <property type="match status" value="1"/>
</dbReference>
<dbReference type="SUPFAM" id="SSF53300">
    <property type="entry name" value="vWA-like"/>
    <property type="match status" value="1"/>
</dbReference>
<dbReference type="OrthoDB" id="252901at2"/>
<keyword evidence="1" id="KW-0472">Membrane</keyword>
<dbReference type="EMBL" id="SIHJ01000002">
    <property type="protein sequence ID" value="TWT33563.1"/>
    <property type="molecule type" value="Genomic_DNA"/>
</dbReference>
<dbReference type="PANTHER" id="PTHR37947">
    <property type="entry name" value="BLL2462 PROTEIN"/>
    <property type="match status" value="1"/>
</dbReference>
<dbReference type="AlphaFoldDB" id="A0A5C5V6J4"/>
<keyword evidence="4" id="KW-1185">Reference proteome</keyword>
<evidence type="ECO:0000313" key="3">
    <source>
        <dbReference type="EMBL" id="TWT33563.1"/>
    </source>
</evidence>
<reference evidence="3 4" key="1">
    <citation type="submission" date="2019-02" db="EMBL/GenBank/DDBJ databases">
        <title>Deep-cultivation of Planctomycetes and their phenomic and genomic characterization uncovers novel biology.</title>
        <authorList>
            <person name="Wiegand S."/>
            <person name="Jogler M."/>
            <person name="Boedeker C."/>
            <person name="Pinto D."/>
            <person name="Vollmers J."/>
            <person name="Rivas-Marin E."/>
            <person name="Kohn T."/>
            <person name="Peeters S.H."/>
            <person name="Heuer A."/>
            <person name="Rast P."/>
            <person name="Oberbeckmann S."/>
            <person name="Bunk B."/>
            <person name="Jeske O."/>
            <person name="Meyerdierks A."/>
            <person name="Storesund J.E."/>
            <person name="Kallscheuer N."/>
            <person name="Luecker S."/>
            <person name="Lage O.M."/>
            <person name="Pohl T."/>
            <person name="Merkel B.J."/>
            <person name="Hornburger P."/>
            <person name="Mueller R.-W."/>
            <person name="Bruemmer F."/>
            <person name="Labrenz M."/>
            <person name="Spormann A.M."/>
            <person name="Op Den Camp H."/>
            <person name="Overmann J."/>
            <person name="Amann R."/>
            <person name="Jetten M.S.M."/>
            <person name="Mascher T."/>
            <person name="Medema M.H."/>
            <person name="Devos D.P."/>
            <person name="Kaster A.-K."/>
            <person name="Ovreas L."/>
            <person name="Rohde M."/>
            <person name="Galperin M.Y."/>
            <person name="Jogler C."/>
        </authorList>
    </citation>
    <scope>NUCLEOTIDE SEQUENCE [LARGE SCALE GENOMIC DNA]</scope>
    <source>
        <strain evidence="3 4">KOR34</strain>
    </source>
</reference>
<protein>
    <recommendedName>
        <fullName evidence="2">VWFA domain-containing protein</fullName>
    </recommendedName>
</protein>
<dbReference type="Gene3D" id="3.40.50.880">
    <property type="match status" value="1"/>
</dbReference>
<organism evidence="3 4">
    <name type="scientific">Posidoniimonas corsicana</name>
    <dbReference type="NCBI Taxonomy" id="1938618"/>
    <lineage>
        <taxon>Bacteria</taxon>
        <taxon>Pseudomonadati</taxon>
        <taxon>Planctomycetota</taxon>
        <taxon>Planctomycetia</taxon>
        <taxon>Pirellulales</taxon>
        <taxon>Lacipirellulaceae</taxon>
        <taxon>Posidoniimonas</taxon>
    </lineage>
</organism>
<dbReference type="InterPro" id="IPR036465">
    <property type="entry name" value="vWFA_dom_sf"/>
</dbReference>
<dbReference type="InterPro" id="IPR029062">
    <property type="entry name" value="Class_I_gatase-like"/>
</dbReference>
<dbReference type="InterPro" id="IPR002035">
    <property type="entry name" value="VWF_A"/>
</dbReference>
<feature type="domain" description="VWFA" evidence="2">
    <location>
        <begin position="93"/>
        <end position="269"/>
    </location>
</feature>
<dbReference type="RefSeq" id="WP_146566297.1">
    <property type="nucleotide sequence ID" value="NZ_SIHJ01000002.1"/>
</dbReference>
<dbReference type="Proteomes" id="UP000316714">
    <property type="component" value="Unassembled WGS sequence"/>
</dbReference>
<accession>A0A5C5V6J4</accession>
<feature type="transmembrane region" description="Helical" evidence="1">
    <location>
        <begin position="29"/>
        <end position="50"/>
    </location>
</feature>
<comment type="caution">
    <text evidence="3">The sequence shown here is derived from an EMBL/GenBank/DDBJ whole genome shotgun (WGS) entry which is preliminary data.</text>
</comment>
<sequence>MTQRLPAFIAQVAPVETDAVWRLQTHWTFAPWLTVVLISSAAALVIYCYARERTPAGAWYRSLLGLLRLATIAMILVMLSELLLAGTRSGRPRFGWIFDLSGSMSVTDSLSQADAPSRLDKVKQKLLEDDAAIVRGVGGQYDMDALTLGATQQPLASAADQLPDAIETLRADPDAMTRLGDAVQSMVERSAGPAPQAVVVWTDGRNTAGRSLSAAADAARRAGTQLFFIGVGAEESPPDIVLSDPLADEVVFVDDILSLGATLRVKGDLKTPVRLTLRQEGESTPLAEQTLNPSTDAATPVQLLHRPTEPGDYRYVIEAAPVEGERDADNNRVAFDVQVRKAHVRVLLAAGYPMYEFRYLKSLLGRDTTVALQTYLQESDLQYATSDQTAIQRFPLRRRDLDQYDVVVLLDVDPQLLPRSVWSELAGFVSEDGGGLVMVAGTRYLPWAYRRYEDFQSLSPTRLDTAPLASRTPPDQYLLRPTPLGMQSSSFQLGDNPRDSQSIWRRLTALNWAADLGEPKPAAQVLAVHPSRTTAEGRPLPLVATQYFGAGQVLMHGFDSSYLWRKRVGDVYFARYWVQTLRRLAHGRLKRDDRGWELAVERGEYERGEPVRVRLRTPDGGVREAAVLLQPESGPQQRVELSPSAVRPGVLETDLEDLPAGRYRVLLAGADSESVSATFEVVNPPGEFAQLEMNAAGMRAAAERTGGAFYRLDEAQELLANLPEAQRVPIESLPPIELWNRWWMLAGICGCLCAEWILRKRKAML</sequence>
<dbReference type="Gene3D" id="3.40.50.410">
    <property type="entry name" value="von Willebrand factor, type A domain"/>
    <property type="match status" value="1"/>
</dbReference>
<dbReference type="Pfam" id="PF00092">
    <property type="entry name" value="VWA"/>
    <property type="match status" value="1"/>
</dbReference>
<gene>
    <name evidence="3" type="ORF">KOR34_33950</name>
</gene>